<dbReference type="Proteomes" id="UP000606463">
    <property type="component" value="Unassembled WGS sequence"/>
</dbReference>
<proteinExistence type="inferred from homology"/>
<name>A0A9D0YPL7_AQUAO</name>
<dbReference type="AlphaFoldDB" id="A0A9D0YPL7"/>
<dbReference type="PROSITE" id="PS51712">
    <property type="entry name" value="G_ENGA"/>
    <property type="match status" value="1"/>
</dbReference>
<dbReference type="InterPro" id="IPR032859">
    <property type="entry name" value="KH_dom-like"/>
</dbReference>
<dbReference type="EMBL" id="DQVE01000029">
    <property type="protein sequence ID" value="HIP98279.1"/>
    <property type="molecule type" value="Genomic_DNA"/>
</dbReference>
<evidence type="ECO:0000256" key="7">
    <source>
        <dbReference type="ARBA" id="ARBA00032345"/>
    </source>
</evidence>
<dbReference type="Gene3D" id="3.30.300.20">
    <property type="match status" value="1"/>
</dbReference>
<evidence type="ECO:0000256" key="5">
    <source>
        <dbReference type="ARBA" id="ARBA00022741"/>
    </source>
</evidence>
<evidence type="ECO:0000259" key="11">
    <source>
        <dbReference type="PROSITE" id="PS51712"/>
    </source>
</evidence>
<dbReference type="SUPFAM" id="SSF82653">
    <property type="entry name" value="Probable GTPase Der, C-terminal domain"/>
    <property type="match status" value="1"/>
</dbReference>
<dbReference type="GO" id="GO:0043022">
    <property type="term" value="F:ribosome binding"/>
    <property type="evidence" value="ECO:0007669"/>
    <property type="project" value="TreeGrafter"/>
</dbReference>
<dbReference type="PIRSF" id="PIRSF006485">
    <property type="entry name" value="GTP-binding_EngA"/>
    <property type="match status" value="1"/>
</dbReference>
<feature type="binding site" evidence="8">
    <location>
        <begin position="194"/>
        <end position="201"/>
    </location>
    <ligand>
        <name>GTP</name>
        <dbReference type="ChEBI" id="CHEBI:37565"/>
        <label>2</label>
    </ligand>
</feature>
<dbReference type="PANTHER" id="PTHR43834">
    <property type="entry name" value="GTPASE DER"/>
    <property type="match status" value="1"/>
</dbReference>
<keyword evidence="6 8" id="KW-0342">GTP-binding</keyword>
<dbReference type="InterPro" id="IPR031166">
    <property type="entry name" value="G_ENGA"/>
</dbReference>
<dbReference type="GO" id="GO:0005525">
    <property type="term" value="F:GTP binding"/>
    <property type="evidence" value="ECO:0007669"/>
    <property type="project" value="UniProtKB-UniRule"/>
</dbReference>
<dbReference type="HAMAP" id="MF_00195">
    <property type="entry name" value="GTPase_Der"/>
    <property type="match status" value="1"/>
</dbReference>
<comment type="caution">
    <text evidence="12">The sequence shown here is derived from an EMBL/GenBank/DDBJ whole genome shotgun (WGS) entry which is preliminary data.</text>
</comment>
<dbReference type="InterPro" id="IPR016484">
    <property type="entry name" value="GTPase_Der"/>
</dbReference>
<evidence type="ECO:0000256" key="2">
    <source>
        <dbReference type="ARBA" id="ARBA00020953"/>
    </source>
</evidence>
<evidence type="ECO:0000256" key="8">
    <source>
        <dbReference type="HAMAP-Rule" id="MF_00195"/>
    </source>
</evidence>
<evidence type="ECO:0000256" key="1">
    <source>
        <dbReference type="ARBA" id="ARBA00008279"/>
    </source>
</evidence>
<comment type="similarity">
    <text evidence="1 8 9 10">Belongs to the TRAFAC class TrmE-Era-EngA-EngB-Septin-like GTPase superfamily. EngA (Der) GTPase family.</text>
</comment>
<evidence type="ECO:0000256" key="4">
    <source>
        <dbReference type="ARBA" id="ARBA00022737"/>
    </source>
</evidence>
<comment type="subunit">
    <text evidence="8">Associates with the 50S ribosomal subunit.</text>
</comment>
<feature type="domain" description="EngA-type G" evidence="11">
    <location>
        <begin position="188"/>
        <end position="360"/>
    </location>
</feature>
<dbReference type="Pfam" id="PF14714">
    <property type="entry name" value="KH_dom-like"/>
    <property type="match status" value="1"/>
</dbReference>
<comment type="caution">
    <text evidence="8">Lacks conserved residue(s) required for the propagation of feature annotation.</text>
</comment>
<dbReference type="InterPro" id="IPR006073">
    <property type="entry name" value="GTP-bd"/>
</dbReference>
<sequence>MGESAVNAGKVVIVGRPNVGKYTLFNKLVGKRKSVVEDKPGVTRDKIEDFAKWQNRIFRLVDTGGLMPNAQDFFLPKVREQVEKELPSADAILFVVDAKEGLTSLDEEIAQMLLPYKDKVFVVINKVDSKGAKQNLYDFYVLPFRGFYPVSSIHGHGLAELLDDLTEFIKTDEKQKEELLKEELKDIPKIALIGRPNVGKSSLFNRIVGEERTIVSPIAGTTVDAVDTLVERNGKKYLFIDTAGVRRPSNVEYGVEFFAVNRTLNAIERSDISILVIDGKEGVTHQDQRLAGLTFRRGKGLVIDINKADLLPVSPDEAERQVRKRLFFVDYAPVVFTIATTGEGIDNLFSAIDLVWEDYTRKHKTSYVNNCIRKIIRSNPPPSYRGKPTKIYYAFQKKTRPPTVVVITNRIESWKDHYKKFFIRRLRECLNIHYAPLVLEIVEREED</sequence>
<dbReference type="PANTHER" id="PTHR43834:SF6">
    <property type="entry name" value="GTPASE DER"/>
    <property type="match status" value="1"/>
</dbReference>
<dbReference type="InterPro" id="IPR027417">
    <property type="entry name" value="P-loop_NTPase"/>
</dbReference>
<dbReference type="InterPro" id="IPR015946">
    <property type="entry name" value="KH_dom-like_a/b"/>
</dbReference>
<feature type="binding site" evidence="8">
    <location>
        <begin position="125"/>
        <end position="128"/>
    </location>
    <ligand>
        <name>GTP</name>
        <dbReference type="ChEBI" id="CHEBI:37565"/>
        <label>1</label>
    </ligand>
</feature>
<dbReference type="CDD" id="cd01895">
    <property type="entry name" value="EngA2"/>
    <property type="match status" value="1"/>
</dbReference>
<dbReference type="NCBIfam" id="TIGR03594">
    <property type="entry name" value="GTPase_EngA"/>
    <property type="match status" value="1"/>
</dbReference>
<evidence type="ECO:0000256" key="9">
    <source>
        <dbReference type="PROSITE-ProRule" id="PRU01049"/>
    </source>
</evidence>
<evidence type="ECO:0000256" key="3">
    <source>
        <dbReference type="ARBA" id="ARBA00022517"/>
    </source>
</evidence>
<dbReference type="NCBIfam" id="TIGR00231">
    <property type="entry name" value="small_GTP"/>
    <property type="match status" value="2"/>
</dbReference>
<dbReference type="SUPFAM" id="SSF52540">
    <property type="entry name" value="P-loop containing nucleoside triphosphate hydrolases"/>
    <property type="match status" value="2"/>
</dbReference>
<dbReference type="CDD" id="cd01894">
    <property type="entry name" value="EngA1"/>
    <property type="match status" value="1"/>
</dbReference>
<dbReference type="GO" id="GO:0042254">
    <property type="term" value="P:ribosome biogenesis"/>
    <property type="evidence" value="ECO:0007669"/>
    <property type="project" value="UniProtKB-KW"/>
</dbReference>
<gene>
    <name evidence="8 12" type="primary">der</name>
    <name evidence="12" type="ORF">EYH37_02780</name>
</gene>
<dbReference type="Gene3D" id="3.40.50.300">
    <property type="entry name" value="P-loop containing nucleotide triphosphate hydrolases"/>
    <property type="match status" value="2"/>
</dbReference>
<feature type="binding site" evidence="8">
    <location>
        <begin position="306"/>
        <end position="309"/>
    </location>
    <ligand>
        <name>GTP</name>
        <dbReference type="ChEBI" id="CHEBI:37565"/>
        <label>2</label>
    </ligand>
</feature>
<comment type="function">
    <text evidence="8 10">GTPase that plays an essential role in the late steps of ribosome biogenesis.</text>
</comment>
<dbReference type="FunFam" id="3.40.50.300:FF:000040">
    <property type="entry name" value="GTPase Der"/>
    <property type="match status" value="1"/>
</dbReference>
<feature type="binding site" evidence="8">
    <location>
        <begin position="62"/>
        <end position="66"/>
    </location>
    <ligand>
        <name>GTP</name>
        <dbReference type="ChEBI" id="CHEBI:37565"/>
        <label>1</label>
    </ligand>
</feature>
<keyword evidence="4 10" id="KW-0677">Repeat</keyword>
<evidence type="ECO:0000313" key="12">
    <source>
        <dbReference type="EMBL" id="HIP98279.1"/>
    </source>
</evidence>
<dbReference type="Pfam" id="PF01926">
    <property type="entry name" value="MMR_HSR1"/>
    <property type="match status" value="2"/>
</dbReference>
<evidence type="ECO:0000313" key="13">
    <source>
        <dbReference type="Proteomes" id="UP000606463"/>
    </source>
</evidence>
<keyword evidence="5 8" id="KW-0547">Nucleotide-binding</keyword>
<feature type="binding site" evidence="8">
    <location>
        <begin position="241"/>
        <end position="245"/>
    </location>
    <ligand>
        <name>GTP</name>
        <dbReference type="ChEBI" id="CHEBI:37565"/>
        <label>2</label>
    </ligand>
</feature>
<organism evidence="12 13">
    <name type="scientific">Aquifex aeolicus</name>
    <dbReference type="NCBI Taxonomy" id="63363"/>
    <lineage>
        <taxon>Bacteria</taxon>
        <taxon>Pseudomonadati</taxon>
        <taxon>Aquificota</taxon>
        <taxon>Aquificia</taxon>
        <taxon>Aquificales</taxon>
        <taxon>Aquificaceae</taxon>
        <taxon>Aquifex</taxon>
    </lineage>
</organism>
<dbReference type="InterPro" id="IPR005225">
    <property type="entry name" value="Small_GTP-bd"/>
</dbReference>
<evidence type="ECO:0000256" key="6">
    <source>
        <dbReference type="ARBA" id="ARBA00023134"/>
    </source>
</evidence>
<protein>
    <recommendedName>
        <fullName evidence="2 8">GTPase Der</fullName>
    </recommendedName>
    <alternativeName>
        <fullName evidence="7 8">GTP-binding protein EngA</fullName>
    </alternativeName>
</protein>
<accession>A0A9D0YPL7</accession>
<reference evidence="12" key="1">
    <citation type="journal article" date="2020" name="ISME J.">
        <title>Gammaproteobacteria mediating utilization of methyl-, sulfur- and petroleum organic compounds in deep ocean hydrothermal plumes.</title>
        <authorList>
            <person name="Zhou Z."/>
            <person name="Liu Y."/>
            <person name="Pan J."/>
            <person name="Cron B.R."/>
            <person name="Toner B.M."/>
            <person name="Anantharaman K."/>
            <person name="Breier J.A."/>
            <person name="Dick G.J."/>
            <person name="Li M."/>
        </authorList>
    </citation>
    <scope>NUCLEOTIDE SEQUENCE</scope>
    <source>
        <strain evidence="12">SZUA-1501</strain>
    </source>
</reference>
<evidence type="ECO:0000256" key="10">
    <source>
        <dbReference type="RuleBase" id="RU004481"/>
    </source>
</evidence>
<dbReference type="PRINTS" id="PR00326">
    <property type="entry name" value="GTP1OBG"/>
</dbReference>
<keyword evidence="3 8" id="KW-0690">Ribosome biogenesis</keyword>